<dbReference type="Pfam" id="PF00072">
    <property type="entry name" value="Response_reg"/>
    <property type="match status" value="1"/>
</dbReference>
<dbReference type="CDD" id="cd17536">
    <property type="entry name" value="REC_YesN-like"/>
    <property type="match status" value="1"/>
</dbReference>
<keyword evidence="6" id="KW-0805">Transcription regulation</keyword>
<dbReference type="InterPro" id="IPR011006">
    <property type="entry name" value="CheY-like_superfamily"/>
</dbReference>
<dbReference type="PANTHER" id="PTHR42713:SF3">
    <property type="entry name" value="TRANSCRIPTIONAL REGULATORY PROTEIN HPTR"/>
    <property type="match status" value="1"/>
</dbReference>
<dbReference type="Proteomes" id="UP001473063">
    <property type="component" value="Unassembled WGS sequence"/>
</dbReference>
<evidence type="ECO:0000256" key="6">
    <source>
        <dbReference type="ARBA" id="ARBA00023015"/>
    </source>
</evidence>
<evidence type="ECO:0000256" key="1">
    <source>
        <dbReference type="ARBA" id="ARBA00004496"/>
    </source>
</evidence>
<keyword evidence="4 10" id="KW-0597">Phosphoprotein</keyword>
<evidence type="ECO:0000256" key="7">
    <source>
        <dbReference type="ARBA" id="ARBA00023125"/>
    </source>
</evidence>
<dbReference type="Pfam" id="PF12833">
    <property type="entry name" value="HTH_18"/>
    <property type="match status" value="1"/>
</dbReference>
<proteinExistence type="predicted"/>
<evidence type="ECO:0000259" key="12">
    <source>
        <dbReference type="PROSITE" id="PS50110"/>
    </source>
</evidence>
<feature type="domain" description="HTH araC/xylS-type" evidence="11">
    <location>
        <begin position="395"/>
        <end position="494"/>
    </location>
</feature>
<evidence type="ECO:0000259" key="11">
    <source>
        <dbReference type="PROSITE" id="PS01124"/>
    </source>
</evidence>
<reference evidence="13 14" key="1">
    <citation type="submission" date="2024-03" db="EMBL/GenBank/DDBJ databases">
        <title>Human intestinal bacterial collection.</title>
        <authorList>
            <person name="Pauvert C."/>
            <person name="Hitch T.C.A."/>
            <person name="Clavel T."/>
        </authorList>
    </citation>
    <scope>NUCLEOTIDE SEQUENCE [LARGE SCALE GENOMIC DNA]</scope>
    <source>
        <strain evidence="13 14">CLA-JM-H16</strain>
    </source>
</reference>
<protein>
    <recommendedName>
        <fullName evidence="2">Stage 0 sporulation protein A homolog</fullName>
    </recommendedName>
</protein>
<keyword evidence="3" id="KW-0963">Cytoplasm</keyword>
<keyword evidence="5" id="KW-0902">Two-component regulatory system</keyword>
<dbReference type="Gene3D" id="3.40.50.2300">
    <property type="match status" value="1"/>
</dbReference>
<comment type="caution">
    <text evidence="13">The sequence shown here is derived from an EMBL/GenBank/DDBJ whole genome shotgun (WGS) entry which is preliminary data.</text>
</comment>
<keyword evidence="14" id="KW-1185">Reference proteome</keyword>
<dbReference type="SUPFAM" id="SSF46689">
    <property type="entry name" value="Homeodomain-like"/>
    <property type="match status" value="2"/>
</dbReference>
<evidence type="ECO:0000313" key="14">
    <source>
        <dbReference type="Proteomes" id="UP001473063"/>
    </source>
</evidence>
<evidence type="ECO:0000256" key="9">
    <source>
        <dbReference type="ARBA" id="ARBA00024867"/>
    </source>
</evidence>
<dbReference type="InterPro" id="IPR001789">
    <property type="entry name" value="Sig_transdc_resp-reg_receiver"/>
</dbReference>
<sequence length="500" mass="58589">MYQVMIVDDEPMAASLIVNIIKRKYSNFDIMGTAYDGEEALELMEKKGEPDVLITDIQMPVMNGLKLVEETKKRYPEVLSVIVSGYQEFEYAKQAIAFGVCDYILKPIVPSEFAKLIKKIEEKLRQKYYKERNVLMHRMVNELPVDEKALRRYFQSENYYGAIVRLNGLPSRYGERGRKEIFSDINEMILAYGRDTQETLYLCPGEIVSDVDYEQMIRRRIGKEQPEAAYVTTIIRRKSVPVGQIGEMVRELYRKLDASIILGKNQTLIIEETDGGQSTGAPGRDYEYLEELEYLAGKQKYDRLQKKTEELIRKWVKEEHTQLWIEGRVRQIGYLLQRYDAGNWDYRETEFLMDDIFSTAENVEQLCSGISDIFFKDVHEETASAQKTDTEEYFESVKKYIQKHMSEQLSLHSVSKAVGVSQTYLSRLFRKYEDASFNTYLTALRMEKAKKLLLREEKMYVKDVAEQVGYKDQFYFSRIFYSYTGVRPSEYVEKETIETI</sequence>
<dbReference type="SUPFAM" id="SSF52172">
    <property type="entry name" value="CheY-like"/>
    <property type="match status" value="1"/>
</dbReference>
<dbReference type="RefSeq" id="WP_349056077.1">
    <property type="nucleotide sequence ID" value="NZ_JBBMEJ010000003.1"/>
</dbReference>
<evidence type="ECO:0000256" key="8">
    <source>
        <dbReference type="ARBA" id="ARBA00023163"/>
    </source>
</evidence>
<evidence type="ECO:0000313" key="13">
    <source>
        <dbReference type="EMBL" id="MEQ2370016.1"/>
    </source>
</evidence>
<dbReference type="PROSITE" id="PS01124">
    <property type="entry name" value="HTH_ARAC_FAMILY_2"/>
    <property type="match status" value="1"/>
</dbReference>
<feature type="modified residue" description="4-aspartylphosphate" evidence="10">
    <location>
        <position position="56"/>
    </location>
</feature>
<keyword evidence="8" id="KW-0804">Transcription</keyword>
<dbReference type="PROSITE" id="PS50110">
    <property type="entry name" value="RESPONSE_REGULATORY"/>
    <property type="match status" value="1"/>
</dbReference>
<dbReference type="SMART" id="SM00342">
    <property type="entry name" value="HTH_ARAC"/>
    <property type="match status" value="1"/>
</dbReference>
<dbReference type="InterPro" id="IPR051552">
    <property type="entry name" value="HptR"/>
</dbReference>
<dbReference type="InterPro" id="IPR009057">
    <property type="entry name" value="Homeodomain-like_sf"/>
</dbReference>
<evidence type="ECO:0000256" key="5">
    <source>
        <dbReference type="ARBA" id="ARBA00023012"/>
    </source>
</evidence>
<comment type="function">
    <text evidence="9">May play the central regulatory role in sporulation. It may be an element of the effector pathway responsible for the activation of sporulation genes in response to nutritional stress. Spo0A may act in concert with spo0H (a sigma factor) to control the expression of some genes that are critical to the sporulation process.</text>
</comment>
<comment type="subcellular location">
    <subcellularLocation>
        <location evidence="1">Cytoplasm</location>
    </subcellularLocation>
</comment>
<name>A0ABV1BCP4_9FIRM</name>
<dbReference type="EMBL" id="JBBMEJ010000003">
    <property type="protein sequence ID" value="MEQ2370016.1"/>
    <property type="molecule type" value="Genomic_DNA"/>
</dbReference>
<accession>A0ABV1BCP4</accession>
<dbReference type="Gene3D" id="1.10.10.60">
    <property type="entry name" value="Homeodomain-like"/>
    <property type="match status" value="2"/>
</dbReference>
<dbReference type="PANTHER" id="PTHR42713">
    <property type="entry name" value="HISTIDINE KINASE-RELATED"/>
    <property type="match status" value="1"/>
</dbReference>
<dbReference type="InterPro" id="IPR018060">
    <property type="entry name" value="HTH_AraC"/>
</dbReference>
<keyword evidence="7" id="KW-0238">DNA-binding</keyword>
<evidence type="ECO:0000256" key="3">
    <source>
        <dbReference type="ARBA" id="ARBA00022490"/>
    </source>
</evidence>
<evidence type="ECO:0000256" key="10">
    <source>
        <dbReference type="PROSITE-ProRule" id="PRU00169"/>
    </source>
</evidence>
<gene>
    <name evidence="13" type="ORF">WMO28_03490</name>
</gene>
<feature type="domain" description="Response regulatory" evidence="12">
    <location>
        <begin position="3"/>
        <end position="121"/>
    </location>
</feature>
<organism evidence="13 14">
    <name type="scientific">Blautia aquisgranensis</name>
    <dbReference type="NCBI Taxonomy" id="3133153"/>
    <lineage>
        <taxon>Bacteria</taxon>
        <taxon>Bacillati</taxon>
        <taxon>Bacillota</taxon>
        <taxon>Clostridia</taxon>
        <taxon>Lachnospirales</taxon>
        <taxon>Lachnospiraceae</taxon>
        <taxon>Blautia</taxon>
    </lineage>
</organism>
<evidence type="ECO:0000256" key="2">
    <source>
        <dbReference type="ARBA" id="ARBA00018672"/>
    </source>
</evidence>
<dbReference type="SMART" id="SM00448">
    <property type="entry name" value="REC"/>
    <property type="match status" value="1"/>
</dbReference>
<evidence type="ECO:0000256" key="4">
    <source>
        <dbReference type="ARBA" id="ARBA00022553"/>
    </source>
</evidence>